<feature type="compositionally biased region" description="Low complexity" evidence="3">
    <location>
        <begin position="369"/>
        <end position="382"/>
    </location>
</feature>
<dbReference type="STRING" id="307972.A0A2G8L4R5"/>
<dbReference type="InterPro" id="IPR023362">
    <property type="entry name" value="PH-BEACH_dom"/>
</dbReference>
<dbReference type="PROSITE" id="PS50197">
    <property type="entry name" value="BEACH"/>
    <property type="match status" value="1"/>
</dbReference>
<evidence type="ECO:0000313" key="6">
    <source>
        <dbReference type="EMBL" id="PIK55130.1"/>
    </source>
</evidence>
<dbReference type="CDD" id="cd01201">
    <property type="entry name" value="PH_BEACH"/>
    <property type="match status" value="1"/>
</dbReference>
<dbReference type="OrthoDB" id="26681at2759"/>
<feature type="domain" description="BEACH" evidence="4">
    <location>
        <begin position="1379"/>
        <end position="1438"/>
    </location>
</feature>
<dbReference type="SUPFAM" id="SSF50729">
    <property type="entry name" value="PH domain-like"/>
    <property type="match status" value="1"/>
</dbReference>
<name>A0A2G8L4R5_STIJA</name>
<evidence type="ECO:0000256" key="1">
    <source>
        <dbReference type="ARBA" id="ARBA00022574"/>
    </source>
</evidence>
<evidence type="ECO:0000313" key="7">
    <source>
        <dbReference type="Proteomes" id="UP000230750"/>
    </source>
</evidence>
<dbReference type="Pfam" id="PF02138">
    <property type="entry name" value="Beach"/>
    <property type="match status" value="1"/>
</dbReference>
<feature type="compositionally biased region" description="Basic and acidic residues" evidence="3">
    <location>
        <begin position="385"/>
        <end position="402"/>
    </location>
</feature>
<gene>
    <name evidence="6" type="ORF">BSL78_07972</name>
</gene>
<feature type="coiled-coil region" evidence="2">
    <location>
        <begin position="1093"/>
        <end position="1127"/>
    </location>
</feature>
<keyword evidence="7" id="KW-1185">Reference proteome</keyword>
<dbReference type="InterPro" id="IPR011993">
    <property type="entry name" value="PH-like_dom_sf"/>
</dbReference>
<evidence type="ECO:0000259" key="5">
    <source>
        <dbReference type="PROSITE" id="PS51783"/>
    </source>
</evidence>
<dbReference type="EMBL" id="MRZV01000224">
    <property type="protein sequence ID" value="PIK55130.1"/>
    <property type="molecule type" value="Genomic_DNA"/>
</dbReference>
<dbReference type="SUPFAM" id="SSF81837">
    <property type="entry name" value="BEACH domain"/>
    <property type="match status" value="1"/>
</dbReference>
<dbReference type="Gene3D" id="2.30.29.30">
    <property type="entry name" value="Pleckstrin-homology domain (PH domain)/Phosphotyrosine-binding domain (PTB)"/>
    <property type="match status" value="1"/>
</dbReference>
<dbReference type="InterPro" id="IPR000409">
    <property type="entry name" value="BEACH_dom"/>
</dbReference>
<proteinExistence type="predicted"/>
<evidence type="ECO:0000256" key="2">
    <source>
        <dbReference type="SAM" id="Coils"/>
    </source>
</evidence>
<dbReference type="PROSITE" id="PS51783">
    <property type="entry name" value="PH_BEACH"/>
    <property type="match status" value="1"/>
</dbReference>
<dbReference type="PANTHER" id="PTHR13743">
    <property type="entry name" value="BEIGE/BEACH-RELATED"/>
    <property type="match status" value="1"/>
</dbReference>
<dbReference type="SUPFAM" id="SSF48371">
    <property type="entry name" value="ARM repeat"/>
    <property type="match status" value="1"/>
</dbReference>
<reference evidence="6 7" key="1">
    <citation type="journal article" date="2017" name="PLoS Biol.">
        <title>The sea cucumber genome provides insights into morphological evolution and visceral regeneration.</title>
        <authorList>
            <person name="Zhang X."/>
            <person name="Sun L."/>
            <person name="Yuan J."/>
            <person name="Sun Y."/>
            <person name="Gao Y."/>
            <person name="Zhang L."/>
            <person name="Li S."/>
            <person name="Dai H."/>
            <person name="Hamel J.F."/>
            <person name="Liu C."/>
            <person name="Yu Y."/>
            <person name="Liu S."/>
            <person name="Lin W."/>
            <person name="Guo K."/>
            <person name="Jin S."/>
            <person name="Xu P."/>
            <person name="Storey K.B."/>
            <person name="Huan P."/>
            <person name="Zhang T."/>
            <person name="Zhou Y."/>
            <person name="Zhang J."/>
            <person name="Lin C."/>
            <person name="Li X."/>
            <person name="Xing L."/>
            <person name="Huo D."/>
            <person name="Sun M."/>
            <person name="Wang L."/>
            <person name="Mercier A."/>
            <person name="Li F."/>
            <person name="Yang H."/>
            <person name="Xiang J."/>
        </authorList>
    </citation>
    <scope>NUCLEOTIDE SEQUENCE [LARGE SCALE GENOMIC DNA]</scope>
    <source>
        <strain evidence="6">Shaxun</strain>
        <tissue evidence="6">Muscle</tissue>
    </source>
</reference>
<dbReference type="PANTHER" id="PTHR13743:SF86">
    <property type="entry name" value="LYSOSOMAL-TRAFFICKING REGULATOR"/>
    <property type="match status" value="1"/>
</dbReference>
<dbReference type="InterPro" id="IPR050865">
    <property type="entry name" value="BEACH_Domain"/>
</dbReference>
<dbReference type="InterPro" id="IPR016024">
    <property type="entry name" value="ARM-type_fold"/>
</dbReference>
<evidence type="ECO:0000259" key="4">
    <source>
        <dbReference type="PROSITE" id="PS50197"/>
    </source>
</evidence>
<dbReference type="Pfam" id="PF14844">
    <property type="entry name" value="PH_BEACH"/>
    <property type="match status" value="1"/>
</dbReference>
<keyword evidence="2" id="KW-0175">Coiled coil</keyword>
<dbReference type="InterPro" id="IPR036372">
    <property type="entry name" value="BEACH_dom_sf"/>
</dbReference>
<keyword evidence="1" id="KW-0853">WD repeat</keyword>
<dbReference type="Gene3D" id="1.10.1540.10">
    <property type="entry name" value="BEACH domain"/>
    <property type="match status" value="1"/>
</dbReference>
<comment type="caution">
    <text evidence="6">The sequence shown here is derived from an EMBL/GenBank/DDBJ whole genome shotgun (WGS) entry which is preliminary data.</text>
</comment>
<evidence type="ECO:0000256" key="3">
    <source>
        <dbReference type="SAM" id="MobiDB-lite"/>
    </source>
</evidence>
<dbReference type="Proteomes" id="UP000230750">
    <property type="component" value="Unassembled WGS sequence"/>
</dbReference>
<sequence length="1438" mass="162635">MSWLFILYSNGPNYFGLSTCEGPQHRSLYSRHLKADHINSDLHWEFLNGKRGVDYKQFKESLILGYSPNVHHHCNIFKKTHQQGNTLSRVLPGKSSPREGTSQSPDVIQAFVSCHIPLSSSHHLVKAIHDIGGISSFLFFLAKLVECTPSPGHQADAVKLLMVLQNSSYSLASEFRTMSGPSMLAKVLISSKFKVGPELLKVLFDSCCSPAVIYYCTLTDSYKVHRETDCILQDEEIFTQLILNWRIWNQGDQSLFCLLLDAIQMLIKRNHPHRHFNFEKLQSVGLVQKLLVMCKERHDDDLPAVPPSSLEGLVRLIRTMLGLPTDPADPHLMAEISDFLLSTHPAVNTFVCHAPSSFYFNQHKFSSTVVQTSRSRTRTQSVELSDAKDEDIKGEDASEHHPSNGQDSPTLDNKDADSSISIANTANQTVDSIATIEDPSGISSQSGHDSQPREGGDFVILSMADVPTPSSLNNQDLSSFSSLGASEKNPSLNKFSSSLLDLLSDAIMSQSEANLEKILGIVIKLDTLIVLAHHNSSQIRTSVVKLIHVYFHVATEDHVESYLKSRVFHLLANQLHQYPASREQVEACLLVLFSRPVGLDDRLDFNDMRAPDEFSQMSTILLLSVLERCLHDPVLCTKTLCITLHLFEGVPVLIPVLLENGFIEAVVNVLAATSALCSDSACPEELDLLVENIQHVLASIANKVFYFNKPDLYQHFEDMMMMLLGGLEERFRIKNDSLETEIILETQSYIFREVLEYFRTVTMATDSAMGKKKILMILNRTKTYAGRALGKDQTIYSLLPLATCPTVVFHMLISLSTLSKFTNAHLAVHDRNVNVTTTIKYFIPIKLKRIVSEQNVCHNNKSFHLITEQKYEQFKWQQQVGAPLPEERRFSAEVDNVLRGQRLRNESMPGVGMVSEQELTKRFQKLCLLSVRLVTQRGLKLGIGSKMLAKNEDNPDSCSTSLAKELFFLLSEALAATLHLFRKRNSGVANSLRALLGQQGNVEGAARTILCHMMSPNQDIALRIYTLQVAHVHKSKELLKSLLSVHPQASKFELFLFDLLVNQEQKLSAEDVAFGLKLVDSLKDSGFKGYNPTKCNREILDAAKEELKEAELEESNAREKFQNQRLEVAEAVITKMADLMSEVVGLAMRTTQVVALNQNTLRAKFLDHLRAQISANLDVRTAWQDLIHQVTHERAVWYQQNSYPSSWQLDPTEGPGRVRKRLQRCHLDIPRKFFLPEFQKKHEVTPSQPLAYLFDDPVNASSSSELKRRLQMNEKISRASYCTQVTPASEFTGDLLLGENDMYFVYEEASNDVSKFQSGDVATISWQYDDIKELHTRWYQLRDNAMEIFLTNGHTLLLAFESTEERSAMYKSMRERDLPNLLEVDDISTITRAWCGRQMTNFEYLMQLNKLAGRSFNDLMQYPVFPFVLRNIRPMSWI</sequence>
<feature type="region of interest" description="Disordered" evidence="3">
    <location>
        <begin position="369"/>
        <end position="417"/>
    </location>
</feature>
<accession>A0A2G8L4R5</accession>
<organism evidence="6 7">
    <name type="scientific">Stichopus japonicus</name>
    <name type="common">Sea cucumber</name>
    <dbReference type="NCBI Taxonomy" id="307972"/>
    <lineage>
        <taxon>Eukaryota</taxon>
        <taxon>Metazoa</taxon>
        <taxon>Echinodermata</taxon>
        <taxon>Eleutherozoa</taxon>
        <taxon>Echinozoa</taxon>
        <taxon>Holothuroidea</taxon>
        <taxon>Aspidochirotacea</taxon>
        <taxon>Aspidochirotida</taxon>
        <taxon>Stichopodidae</taxon>
        <taxon>Apostichopus</taxon>
    </lineage>
</organism>
<protein>
    <submittedName>
        <fullName evidence="6">Putative lysosomal-trafficking regulator-like</fullName>
    </submittedName>
</protein>
<feature type="domain" description="BEACH-type PH" evidence="5">
    <location>
        <begin position="1271"/>
        <end position="1374"/>
    </location>
</feature>